<feature type="transmembrane region" description="Helical" evidence="11">
    <location>
        <begin position="82"/>
        <end position="100"/>
    </location>
</feature>
<keyword evidence="6" id="KW-0862">Zinc</keyword>
<keyword evidence="5 9" id="KW-0863">Zinc-finger</keyword>
<name>A0A498IRW7_MALDO</name>
<reference evidence="13 14" key="1">
    <citation type="submission" date="2018-10" db="EMBL/GenBank/DDBJ databases">
        <title>A high-quality apple genome assembly.</title>
        <authorList>
            <person name="Hu J."/>
        </authorList>
    </citation>
    <scope>NUCLEOTIDE SEQUENCE [LARGE SCALE GENOMIC DNA]</scope>
    <source>
        <strain evidence="14">cv. HFTH1</strain>
        <tissue evidence="13">Young leaf</tissue>
    </source>
</reference>
<feature type="region of interest" description="Disordered" evidence="10">
    <location>
        <begin position="350"/>
        <end position="393"/>
    </location>
</feature>
<feature type="region of interest" description="Disordered" evidence="10">
    <location>
        <begin position="419"/>
        <end position="462"/>
    </location>
</feature>
<keyword evidence="7 11" id="KW-1133">Transmembrane helix</keyword>
<dbReference type="InterPro" id="IPR037278">
    <property type="entry name" value="ARFGAP/RecO"/>
</dbReference>
<evidence type="ECO:0000256" key="9">
    <source>
        <dbReference type="PROSITE-ProRule" id="PRU00288"/>
    </source>
</evidence>
<evidence type="ECO:0000256" key="3">
    <source>
        <dbReference type="ARBA" id="ARBA00022692"/>
    </source>
</evidence>
<feature type="transmembrane region" description="Helical" evidence="11">
    <location>
        <begin position="7"/>
        <end position="26"/>
    </location>
</feature>
<evidence type="ECO:0000256" key="11">
    <source>
        <dbReference type="SAM" id="Phobius"/>
    </source>
</evidence>
<evidence type="ECO:0000256" key="4">
    <source>
        <dbReference type="ARBA" id="ARBA00022723"/>
    </source>
</evidence>
<proteinExistence type="predicted"/>
<dbReference type="SMART" id="SM01417">
    <property type="entry name" value="Solute_trans_a"/>
    <property type="match status" value="1"/>
</dbReference>
<organism evidence="13 14">
    <name type="scientific">Malus domestica</name>
    <name type="common">Apple</name>
    <name type="synonym">Pyrus malus</name>
    <dbReference type="NCBI Taxonomy" id="3750"/>
    <lineage>
        <taxon>Eukaryota</taxon>
        <taxon>Viridiplantae</taxon>
        <taxon>Streptophyta</taxon>
        <taxon>Embryophyta</taxon>
        <taxon>Tracheophyta</taxon>
        <taxon>Spermatophyta</taxon>
        <taxon>Magnoliopsida</taxon>
        <taxon>eudicotyledons</taxon>
        <taxon>Gunneridae</taxon>
        <taxon>Pentapetalae</taxon>
        <taxon>rosids</taxon>
        <taxon>fabids</taxon>
        <taxon>Rosales</taxon>
        <taxon>Rosaceae</taxon>
        <taxon>Amygdaloideae</taxon>
        <taxon>Maleae</taxon>
        <taxon>Malus</taxon>
    </lineage>
</organism>
<keyword evidence="4" id="KW-0479">Metal-binding</keyword>
<sequence length="714" mass="79988">MDRGQLTLLGSAGCVMLTVHFTLQLLSQHLFYWKNPKEQKAIIIIILMAPIYAVDSFVGLLDIKGSKTFFMFLDSIKECYEALVIAKFLALMYSYLKISISKNIVPDEIKGREIHHSFPMTLFQALGLYPSWLSWTFTIILNISVSLALYSLVVFYHVFAKELAPHSPLAKFLCIKGIVFFVFWQGVVIDILAAVGVIRSHHFWLDVEHVEEAIQNVLICLEMVVFSVLQQYAYHVAPYSGDILEGLLKLQENRECADCKTKAPRWASVNLGIFICMQCSGIHRSLGVHISKVRSANLDTWLPEQVAFIQSMGNDKANTYWEAELPPKYDRVGIENFIRAKYEHKKWVPRDGKVKSPPRVSKEKPSVYQARNATSSQHVHVKKMEQFSEEQKGACTLSTRNRTTQQYYELVPFSVDESKPVDLDGQISRDPKPQELAQKPKPQELDQKPKSQEPAQKPKPVVLKVEPVSEAGSVRPVSIPVKVDYATYLFNLLSMDEDIENDSVVSASKNTLAGNHAVETKLIEEKSNRPESSESKIQPKYGLEDFFIDPTPITQPISMKTQNDVQNDIMNFFEKSSMASPFSVHQQQLAMSSQQQALLVASAAKSSGSHTIPANAQPGSHSIQHLPARNGQNIGRQVPGSLIGNSYYTLPVGNTVPFQTSSMYRTRPVTPVNGVTNIRANEFSSTSPISSISSTKSGRDFDFSSLTQGLFTKQ</sequence>
<evidence type="ECO:0000259" key="12">
    <source>
        <dbReference type="PROSITE" id="PS50115"/>
    </source>
</evidence>
<dbReference type="InterPro" id="IPR044520">
    <property type="entry name" value="ARF_GAP_AGD5/15"/>
</dbReference>
<feature type="compositionally biased region" description="Basic and acidic residues" evidence="10">
    <location>
        <begin position="350"/>
        <end position="365"/>
    </location>
</feature>
<dbReference type="AlphaFoldDB" id="A0A498IRW7"/>
<dbReference type="Gene3D" id="1.10.220.150">
    <property type="entry name" value="Arf GTPase activating protein"/>
    <property type="match status" value="1"/>
</dbReference>
<feature type="compositionally biased region" description="Polar residues" evidence="10">
    <location>
        <begin position="369"/>
        <end position="378"/>
    </location>
</feature>
<evidence type="ECO:0000256" key="10">
    <source>
        <dbReference type="SAM" id="MobiDB-lite"/>
    </source>
</evidence>
<evidence type="ECO:0000256" key="5">
    <source>
        <dbReference type="ARBA" id="ARBA00022771"/>
    </source>
</evidence>
<keyword evidence="8 11" id="KW-0472">Membrane</keyword>
<evidence type="ECO:0000313" key="13">
    <source>
        <dbReference type="EMBL" id="RXH86086.1"/>
    </source>
</evidence>
<evidence type="ECO:0000256" key="7">
    <source>
        <dbReference type="ARBA" id="ARBA00022989"/>
    </source>
</evidence>
<dbReference type="Proteomes" id="UP000290289">
    <property type="component" value="Chromosome 10"/>
</dbReference>
<accession>A0A498IRW7</accession>
<evidence type="ECO:0000256" key="8">
    <source>
        <dbReference type="ARBA" id="ARBA00023136"/>
    </source>
</evidence>
<feature type="compositionally biased region" description="Basic and acidic residues" evidence="10">
    <location>
        <begin position="382"/>
        <end position="392"/>
    </location>
</feature>
<dbReference type="GO" id="GO:0008270">
    <property type="term" value="F:zinc ion binding"/>
    <property type="evidence" value="ECO:0007669"/>
    <property type="project" value="UniProtKB-KW"/>
</dbReference>
<dbReference type="PANTHER" id="PTHR46419">
    <property type="entry name" value="ADP-RIBOSYLATION FACTOR GTPASE-ACTIVATING PROTEIN AGD5"/>
    <property type="match status" value="1"/>
</dbReference>
<feature type="transmembrane region" description="Helical" evidence="11">
    <location>
        <begin position="132"/>
        <end position="156"/>
    </location>
</feature>
<dbReference type="GO" id="GO:0016020">
    <property type="term" value="C:membrane"/>
    <property type="evidence" value="ECO:0007669"/>
    <property type="project" value="UniProtKB-SubCell"/>
</dbReference>
<evidence type="ECO:0000256" key="1">
    <source>
        <dbReference type="ARBA" id="ARBA00004141"/>
    </source>
</evidence>
<dbReference type="SUPFAM" id="SSF57863">
    <property type="entry name" value="ArfGap/RecO-like zinc finger"/>
    <property type="match status" value="1"/>
</dbReference>
<dbReference type="PRINTS" id="PR00405">
    <property type="entry name" value="REVINTRACTNG"/>
</dbReference>
<evidence type="ECO:0000256" key="2">
    <source>
        <dbReference type="ARBA" id="ARBA00022468"/>
    </source>
</evidence>
<dbReference type="GO" id="GO:0005096">
    <property type="term" value="F:GTPase activator activity"/>
    <property type="evidence" value="ECO:0007669"/>
    <property type="project" value="UniProtKB-KW"/>
</dbReference>
<feature type="transmembrane region" description="Helical" evidence="11">
    <location>
        <begin position="177"/>
        <end position="198"/>
    </location>
</feature>
<gene>
    <name evidence="13" type="ORF">DVH24_017139</name>
</gene>
<dbReference type="CDD" id="cd08204">
    <property type="entry name" value="ArfGap"/>
    <property type="match status" value="1"/>
</dbReference>
<dbReference type="PANTHER" id="PTHR46419:SF1">
    <property type="entry name" value="ARF-GAP DOMAIN-CONTAINING PROTEIN"/>
    <property type="match status" value="1"/>
</dbReference>
<dbReference type="EMBL" id="RDQH01000336">
    <property type="protein sequence ID" value="RXH86086.1"/>
    <property type="molecule type" value="Genomic_DNA"/>
</dbReference>
<dbReference type="Pfam" id="PF01412">
    <property type="entry name" value="ArfGap"/>
    <property type="match status" value="1"/>
</dbReference>
<dbReference type="STRING" id="3750.A0A498IRW7"/>
<dbReference type="SMART" id="SM00105">
    <property type="entry name" value="ArfGap"/>
    <property type="match status" value="1"/>
</dbReference>
<feature type="transmembrane region" description="Helical" evidence="11">
    <location>
        <begin position="41"/>
        <end position="61"/>
    </location>
</feature>
<keyword evidence="14" id="KW-1185">Reference proteome</keyword>
<protein>
    <recommendedName>
        <fullName evidence="12">Arf-GAP domain-containing protein</fullName>
    </recommendedName>
</protein>
<keyword evidence="2" id="KW-0343">GTPase activation</keyword>
<dbReference type="FunFam" id="1.10.220.150:FF:000009">
    <property type="entry name" value="stromal membrane-associated protein 1 isoform X1"/>
    <property type="match status" value="1"/>
</dbReference>
<feature type="compositionally biased region" description="Basic and acidic residues" evidence="10">
    <location>
        <begin position="419"/>
        <end position="433"/>
    </location>
</feature>
<dbReference type="InterPro" id="IPR038508">
    <property type="entry name" value="ArfGAP_dom_sf"/>
</dbReference>
<comment type="caution">
    <text evidence="13">The sequence shown here is derived from an EMBL/GenBank/DDBJ whole genome shotgun (WGS) entry which is preliminary data.</text>
</comment>
<feature type="domain" description="Arf-GAP" evidence="12">
    <location>
        <begin position="241"/>
        <end position="355"/>
    </location>
</feature>
<dbReference type="InterPro" id="IPR001164">
    <property type="entry name" value="ArfGAP_dom"/>
</dbReference>
<comment type="subcellular location">
    <subcellularLocation>
        <location evidence="1">Membrane</location>
        <topology evidence="1">Multi-pass membrane protein</topology>
    </subcellularLocation>
</comment>
<evidence type="ECO:0000256" key="6">
    <source>
        <dbReference type="ARBA" id="ARBA00022833"/>
    </source>
</evidence>
<dbReference type="PROSITE" id="PS50115">
    <property type="entry name" value="ARFGAP"/>
    <property type="match status" value="1"/>
</dbReference>
<feature type="compositionally biased region" description="Basic and acidic residues" evidence="10">
    <location>
        <begin position="441"/>
        <end position="451"/>
    </location>
</feature>
<evidence type="ECO:0000313" key="14">
    <source>
        <dbReference type="Proteomes" id="UP000290289"/>
    </source>
</evidence>
<dbReference type="InterPro" id="IPR005178">
    <property type="entry name" value="Ostalpha/TMEM184C"/>
</dbReference>
<keyword evidence="3 11" id="KW-0812">Transmembrane</keyword>
<dbReference type="Pfam" id="PF03619">
    <property type="entry name" value="Solute_trans_a"/>
    <property type="match status" value="2"/>
</dbReference>